<protein>
    <submittedName>
        <fullName evidence="9">Putative type III effector Hop protein</fullName>
    </submittedName>
</protein>
<evidence type="ECO:0000256" key="6">
    <source>
        <dbReference type="ARBA" id="ARBA00023277"/>
    </source>
</evidence>
<evidence type="ECO:0000256" key="4">
    <source>
        <dbReference type="ARBA" id="ARBA00022777"/>
    </source>
</evidence>
<dbReference type="OrthoDB" id="9778478at2"/>
<dbReference type="SUPFAM" id="SSF142764">
    <property type="entry name" value="YgbK-like"/>
    <property type="match status" value="1"/>
</dbReference>
<sequence>MEKFGIVADDLTGATTVGVLLARSGVPTAAYFNENELEEADNQNALVLSTDSRAVSKEEATTKVTSAVKELKKMGATTFSKRIDTTLRGNIGTEVEAMLDELDDETIAVMVPSMPQSKRILVGGYSIIDSMPLSLTPVANDVRTPVNESHCPTLMDQQTSCAIGSISLNTLLSGQETVQKALQQEKQKGAKIIIVDAVTIEDVDTIAEAVYQLQWKVLAIDPGPFTAKLAKYRGFATEDEPDKHQQKDLASFTGTVLAIAGSASSVTKEQISTLAEKDGAIQIPVSASVLIERTQAHQDEVKRVTNEVITRLDKHQPHTMILETSITGPRIDLAAEEERLGLQPGEAADRINEGLGEIVNQVLSQTDQVRGLYLTGGDTMVHTMKTLNAKGIQLMDYVIPQADLGTILGGAFDGLVVVGKGGLTGSTNTAIQIVERIFNEAENLSNSS</sequence>
<gene>
    <name evidence="9" type="ORF">J416_12387</name>
</gene>
<dbReference type="InterPro" id="IPR037051">
    <property type="entry name" value="4-carb_acid_sugar_kinase_N_sf"/>
</dbReference>
<evidence type="ECO:0000259" key="8">
    <source>
        <dbReference type="Pfam" id="PF17042"/>
    </source>
</evidence>
<dbReference type="Gene3D" id="3.40.980.20">
    <property type="entry name" value="Four-carbon acid sugar kinase, nucleotide binding domain"/>
    <property type="match status" value="1"/>
</dbReference>
<dbReference type="Gene3D" id="3.40.50.10840">
    <property type="entry name" value="Putative sugar-binding, N-terminal domain"/>
    <property type="match status" value="1"/>
</dbReference>
<evidence type="ECO:0000256" key="5">
    <source>
        <dbReference type="ARBA" id="ARBA00022840"/>
    </source>
</evidence>
<dbReference type="GO" id="GO:0005524">
    <property type="term" value="F:ATP binding"/>
    <property type="evidence" value="ECO:0007669"/>
    <property type="project" value="UniProtKB-KW"/>
</dbReference>
<keyword evidence="5" id="KW-0067">ATP-binding</keyword>
<keyword evidence="3" id="KW-0547">Nucleotide-binding</keyword>
<evidence type="ECO:0000313" key="10">
    <source>
        <dbReference type="Proteomes" id="UP000012283"/>
    </source>
</evidence>
<comment type="caution">
    <text evidence="9">The sequence shown here is derived from an EMBL/GenBank/DDBJ whole genome shotgun (WGS) entry which is preliminary data.</text>
</comment>
<keyword evidence="2" id="KW-0808">Transferase</keyword>
<dbReference type="InterPro" id="IPR010737">
    <property type="entry name" value="4-carb_acid_sugar_kinase_N"/>
</dbReference>
<evidence type="ECO:0000259" key="7">
    <source>
        <dbReference type="Pfam" id="PF07005"/>
    </source>
</evidence>
<feature type="domain" description="Four-carbon acid sugar kinase nucleotide binding" evidence="8">
    <location>
        <begin position="257"/>
        <end position="429"/>
    </location>
</feature>
<keyword evidence="4" id="KW-0418">Kinase</keyword>
<dbReference type="Proteomes" id="UP000012283">
    <property type="component" value="Unassembled WGS sequence"/>
</dbReference>
<dbReference type="AlphaFoldDB" id="N4WNU1"/>
<dbReference type="RefSeq" id="WP_003472286.1">
    <property type="nucleotide sequence ID" value="NZ_APML01000057.1"/>
</dbReference>
<dbReference type="EMBL" id="APML01000057">
    <property type="protein sequence ID" value="ENH96150.1"/>
    <property type="molecule type" value="Genomic_DNA"/>
</dbReference>
<evidence type="ECO:0000256" key="1">
    <source>
        <dbReference type="ARBA" id="ARBA00005715"/>
    </source>
</evidence>
<reference evidence="9 10" key="1">
    <citation type="submission" date="2013-03" db="EMBL/GenBank/DDBJ databases">
        <title>Draft genome sequence of Gracibacillus halophilus YIM-C55.5, a moderately halophilic and thermophilic organism from the Xiaochaidamu salt lake.</title>
        <authorList>
            <person name="Sugumar T."/>
            <person name="Polireddy D.R."/>
            <person name="Antony A."/>
            <person name="Madhava Y.R."/>
            <person name="Sivakumar N."/>
        </authorList>
    </citation>
    <scope>NUCLEOTIDE SEQUENCE [LARGE SCALE GENOMIC DNA]</scope>
    <source>
        <strain evidence="9 10">YIM-C55.5</strain>
    </source>
</reference>
<accession>N4WNU1</accession>
<dbReference type="eggNOG" id="COG3395">
    <property type="taxonomic scope" value="Bacteria"/>
</dbReference>
<evidence type="ECO:0000256" key="3">
    <source>
        <dbReference type="ARBA" id="ARBA00022741"/>
    </source>
</evidence>
<dbReference type="GO" id="GO:0016301">
    <property type="term" value="F:kinase activity"/>
    <property type="evidence" value="ECO:0007669"/>
    <property type="project" value="UniProtKB-KW"/>
</dbReference>
<feature type="domain" description="Four-carbon acid sugar kinase N-terminal" evidence="7">
    <location>
        <begin position="5"/>
        <end position="229"/>
    </location>
</feature>
<organism evidence="9 10">
    <name type="scientific">Gracilibacillus halophilus YIM-C55.5</name>
    <dbReference type="NCBI Taxonomy" id="1308866"/>
    <lineage>
        <taxon>Bacteria</taxon>
        <taxon>Bacillati</taxon>
        <taxon>Bacillota</taxon>
        <taxon>Bacilli</taxon>
        <taxon>Bacillales</taxon>
        <taxon>Bacillaceae</taxon>
        <taxon>Gracilibacillus</taxon>
    </lineage>
</organism>
<keyword evidence="10" id="KW-1185">Reference proteome</keyword>
<dbReference type="PATRIC" id="fig|1308866.3.peg.2505"/>
<evidence type="ECO:0000256" key="2">
    <source>
        <dbReference type="ARBA" id="ARBA00022679"/>
    </source>
</evidence>
<proteinExistence type="inferred from homology"/>
<dbReference type="InterPro" id="IPR031475">
    <property type="entry name" value="NBD_C"/>
</dbReference>
<keyword evidence="6" id="KW-0119">Carbohydrate metabolism</keyword>
<dbReference type="InterPro" id="IPR042213">
    <property type="entry name" value="NBD_C_sf"/>
</dbReference>
<dbReference type="Pfam" id="PF07005">
    <property type="entry name" value="SBD_N"/>
    <property type="match status" value="1"/>
</dbReference>
<dbReference type="Pfam" id="PF17042">
    <property type="entry name" value="NBD_C"/>
    <property type="match status" value="1"/>
</dbReference>
<comment type="similarity">
    <text evidence="1">Belongs to the four-carbon acid sugar kinase family.</text>
</comment>
<name>N4WNU1_9BACI</name>
<evidence type="ECO:0000313" key="9">
    <source>
        <dbReference type="EMBL" id="ENH96150.1"/>
    </source>
</evidence>